<evidence type="ECO:0000256" key="6">
    <source>
        <dbReference type="SAM" id="MobiDB-lite"/>
    </source>
</evidence>
<organism evidence="8 9">
    <name type="scientific">Massarina eburnea CBS 473.64</name>
    <dbReference type="NCBI Taxonomy" id="1395130"/>
    <lineage>
        <taxon>Eukaryota</taxon>
        <taxon>Fungi</taxon>
        <taxon>Dikarya</taxon>
        <taxon>Ascomycota</taxon>
        <taxon>Pezizomycotina</taxon>
        <taxon>Dothideomycetes</taxon>
        <taxon>Pleosporomycetidae</taxon>
        <taxon>Pleosporales</taxon>
        <taxon>Massarineae</taxon>
        <taxon>Massarinaceae</taxon>
        <taxon>Massarina</taxon>
    </lineage>
</organism>
<dbReference type="GO" id="GO:0006508">
    <property type="term" value="P:proteolysis"/>
    <property type="evidence" value="ECO:0007669"/>
    <property type="project" value="UniProtKB-KW"/>
</dbReference>
<feature type="domain" description="Ubiquitin-like protease family profile" evidence="7">
    <location>
        <begin position="607"/>
        <end position="924"/>
    </location>
</feature>
<dbReference type="PANTHER" id="PTHR46896">
    <property type="entry name" value="SENTRIN-SPECIFIC PROTEASE"/>
    <property type="match status" value="1"/>
</dbReference>
<accession>A0A6A6SGF8</accession>
<feature type="compositionally biased region" description="Basic and acidic residues" evidence="6">
    <location>
        <begin position="65"/>
        <end position="76"/>
    </location>
</feature>
<evidence type="ECO:0000256" key="3">
    <source>
        <dbReference type="ARBA" id="ARBA00022670"/>
    </source>
</evidence>
<feature type="compositionally biased region" description="Polar residues" evidence="6">
    <location>
        <begin position="731"/>
        <end position="751"/>
    </location>
</feature>
<dbReference type="SUPFAM" id="SSF54001">
    <property type="entry name" value="Cysteine proteinases"/>
    <property type="match status" value="1"/>
</dbReference>
<feature type="region of interest" description="Disordered" evidence="6">
    <location>
        <begin position="971"/>
        <end position="1118"/>
    </location>
</feature>
<feature type="region of interest" description="Disordered" evidence="6">
    <location>
        <begin position="347"/>
        <end position="379"/>
    </location>
</feature>
<keyword evidence="9" id="KW-1185">Reference proteome</keyword>
<feature type="compositionally biased region" description="Polar residues" evidence="6">
    <location>
        <begin position="1141"/>
        <end position="1150"/>
    </location>
</feature>
<feature type="compositionally biased region" description="Basic and acidic residues" evidence="6">
    <location>
        <begin position="1219"/>
        <end position="1234"/>
    </location>
</feature>
<evidence type="ECO:0000259" key="7">
    <source>
        <dbReference type="PROSITE" id="PS50600"/>
    </source>
</evidence>
<proteinExistence type="inferred from homology"/>
<feature type="region of interest" description="Disordered" evidence="6">
    <location>
        <begin position="1352"/>
        <end position="1407"/>
    </location>
</feature>
<evidence type="ECO:0000256" key="2">
    <source>
        <dbReference type="ARBA" id="ARBA00022553"/>
    </source>
</evidence>
<evidence type="ECO:0000313" key="8">
    <source>
        <dbReference type="EMBL" id="KAF2646849.1"/>
    </source>
</evidence>
<feature type="compositionally biased region" description="Polar residues" evidence="6">
    <location>
        <begin position="545"/>
        <end position="556"/>
    </location>
</feature>
<feature type="compositionally biased region" description="Polar residues" evidence="6">
    <location>
        <begin position="509"/>
        <end position="526"/>
    </location>
</feature>
<keyword evidence="3" id="KW-0645">Protease</keyword>
<name>A0A6A6SGF8_9PLEO</name>
<dbReference type="GO" id="GO:0005737">
    <property type="term" value="C:cytoplasm"/>
    <property type="evidence" value="ECO:0007669"/>
    <property type="project" value="TreeGrafter"/>
</dbReference>
<dbReference type="InterPro" id="IPR003653">
    <property type="entry name" value="Peptidase_C48_C"/>
</dbReference>
<feature type="region of interest" description="Disordered" evidence="6">
    <location>
        <begin position="1130"/>
        <end position="1199"/>
    </location>
</feature>
<sequence>MTSFIHLFNTAKAKASSLVGNSNADIAARDSSRSPTTHSRGRAPTVSSRTVDLTEGSPPRPKKRPASEPDHADARPRGLGLSRPSRVVSADEQRLVPGNYKKSADGTPVPSILTWRVNERAWGASMAKPGAKHALKPMGFAGSPSAKTFSHRGQAAGNNPMKYSRFLEDNNELPPNPHGPAQPAKRRKTEHSEVINLEDEGGDDAQNSLYLARSSPSRPSRPRSRRSAGSGHVAFTPSHPRSEFEDTTAIVNPRHRPARVTSSPPTILKDSPARAGPDIPRLMQMSAFTQGKQQAAEKVTSPHFPTVTPKINLSTGEVRMKTEQARRKPADASNLRDQFSRNLDVIESSDDELAPKRTTKTKQLKQPAAMATSSISRREMPSEGWPLKYARCHDFEESTLISLRRGAERVWRVVATHEDGTKHTIHELHLRRITSAVADDKSRIRISGSQASEDCQYLLDLQFANTSDFRRFRNDEIAPATTASKVSHRDETWMQDLFNRPMLSRQEIAPSQSNATGSRLSQSNAGVSRAQLPRRGGLLEGLKGNASTAGGESSSLRAVTRTARITRTRPNYVEVQEAPEKLRFSEEFGLGPPWKRQLTYGSGRRRAVVDFSDLPMLDEEQCLNDSLIEFYMIYLSDRLKLDTSRVYFFNTHFFTTLTRRAPGQKGPINYSGVARWTAKEDLFNYDYIVVPINQEYHWYLAIICNVRNIARKPALDDLEETSAPQPKALNESDSAQPVDSNEGYSTDTSRPINAVPAENATPAKHEDEMLFDEASLLDVVDLDATRPKSSQTARAGSLLSNDSTAVESAKLEQLSLADSTYTGILPKSSSSPLISKKFKRKSALTAKKWDPEEPCIIILDSLGGVAKSGAVRALKDYIHEEGREKRSMHVDIKPNAFYAKGCHVPMQDNFSDCGVYLLGYTQKFFEDPDGFKDRLLKQEMQAEEDWPDMSIPEMRTSMRDILKKLYAEQDAEHRRVQQAKRGKKPVTGTQPGTSPADAVSGTIQVSTSTSNNTAKKEVKADPEPTPNPPTGNNQASVPFTLKVEEPTVNGKEPANPRLASPFESRWTKQRVQESPLPIRSEPAKAKVSPEKSHDQESRVTLSEHSPSPARPRHIRSTSPLVVINASPHVVKRRHGDHVSNGDASNSVTSPKRQKMDPTGETTISHPQFKEDMQSPKRKVTPGESTASSTTTSKRTNIDAVHNDLDDGFSVIEIKSPPQHKHDVPRHIFGKERTNGSRPSKSPQAAKSRRSPDVEILVEPPKNAIRKSPLANKARGSPCNPISIEDSQETVVDSQDLITVAPPKAPRPQAVETLPDPVRSKKPPASSPTPRKRQDDNFIGNALDVRLKTAASEEMQHDLTEDSEVSWNGCSDKSTVIIDENDEVPESPVERTKSPGVYEWSKGEPLPL</sequence>
<feature type="compositionally biased region" description="Polar residues" evidence="6">
    <location>
        <begin position="1364"/>
        <end position="1373"/>
    </location>
</feature>
<feature type="region of interest" description="Disordered" evidence="6">
    <location>
        <begin position="718"/>
        <end position="754"/>
    </location>
</feature>
<gene>
    <name evidence="8" type="ORF">P280DRAFT_20148</name>
</gene>
<comment type="similarity">
    <text evidence="1">Belongs to the peptidase C48 family.</text>
</comment>
<dbReference type="GO" id="GO:0070139">
    <property type="term" value="F:SUMO-specific endopeptidase activity"/>
    <property type="evidence" value="ECO:0007669"/>
    <property type="project" value="TreeGrafter"/>
</dbReference>
<dbReference type="Proteomes" id="UP000799753">
    <property type="component" value="Unassembled WGS sequence"/>
</dbReference>
<dbReference type="InterPro" id="IPR038765">
    <property type="entry name" value="Papain-like_cys_pep_sf"/>
</dbReference>
<dbReference type="Gene3D" id="3.40.395.10">
    <property type="entry name" value="Adenoviral Proteinase, Chain A"/>
    <property type="match status" value="1"/>
</dbReference>
<evidence type="ECO:0000313" key="9">
    <source>
        <dbReference type="Proteomes" id="UP000799753"/>
    </source>
</evidence>
<dbReference type="Pfam" id="PF02902">
    <property type="entry name" value="Peptidase_C48"/>
    <property type="match status" value="1"/>
</dbReference>
<evidence type="ECO:0000256" key="5">
    <source>
        <dbReference type="ARBA" id="ARBA00022801"/>
    </source>
</evidence>
<keyword evidence="5" id="KW-0378">Hydrolase</keyword>
<dbReference type="PANTHER" id="PTHR46896:SF3">
    <property type="entry name" value="FI06413P-RELATED"/>
    <property type="match status" value="1"/>
</dbReference>
<feature type="region of interest" description="Disordered" evidence="6">
    <location>
        <begin position="26"/>
        <end position="106"/>
    </location>
</feature>
<feature type="region of interest" description="Disordered" evidence="6">
    <location>
        <begin position="509"/>
        <end position="561"/>
    </location>
</feature>
<dbReference type="OrthoDB" id="442460at2759"/>
<feature type="compositionally biased region" description="Basic and acidic residues" evidence="6">
    <location>
        <begin position="1081"/>
        <end position="1097"/>
    </location>
</feature>
<feature type="region of interest" description="Disordered" evidence="6">
    <location>
        <begin position="143"/>
        <end position="274"/>
    </location>
</feature>
<feature type="compositionally biased region" description="Polar residues" evidence="6">
    <location>
        <begin position="1235"/>
        <end position="1244"/>
    </location>
</feature>
<dbReference type="GO" id="GO:0005634">
    <property type="term" value="C:nucleus"/>
    <property type="evidence" value="ECO:0007669"/>
    <property type="project" value="TreeGrafter"/>
</dbReference>
<keyword evidence="2" id="KW-0597">Phosphoprotein</keyword>
<protein>
    <recommendedName>
        <fullName evidence="7">Ubiquitin-like protease family profile domain-containing protein</fullName>
    </recommendedName>
</protein>
<dbReference type="PROSITE" id="PS50600">
    <property type="entry name" value="ULP_PROTEASE"/>
    <property type="match status" value="1"/>
</dbReference>
<reference evidence="8" key="1">
    <citation type="journal article" date="2020" name="Stud. Mycol.">
        <title>101 Dothideomycetes genomes: a test case for predicting lifestyles and emergence of pathogens.</title>
        <authorList>
            <person name="Haridas S."/>
            <person name="Albert R."/>
            <person name="Binder M."/>
            <person name="Bloem J."/>
            <person name="Labutti K."/>
            <person name="Salamov A."/>
            <person name="Andreopoulos B."/>
            <person name="Baker S."/>
            <person name="Barry K."/>
            <person name="Bills G."/>
            <person name="Bluhm B."/>
            <person name="Cannon C."/>
            <person name="Castanera R."/>
            <person name="Culley D."/>
            <person name="Daum C."/>
            <person name="Ezra D."/>
            <person name="Gonzalez J."/>
            <person name="Henrissat B."/>
            <person name="Kuo A."/>
            <person name="Liang C."/>
            <person name="Lipzen A."/>
            <person name="Lutzoni F."/>
            <person name="Magnuson J."/>
            <person name="Mondo S."/>
            <person name="Nolan M."/>
            <person name="Ohm R."/>
            <person name="Pangilinan J."/>
            <person name="Park H.-J."/>
            <person name="Ramirez L."/>
            <person name="Alfaro M."/>
            <person name="Sun H."/>
            <person name="Tritt A."/>
            <person name="Yoshinaga Y."/>
            <person name="Zwiers L.-H."/>
            <person name="Turgeon B."/>
            <person name="Goodwin S."/>
            <person name="Spatafora J."/>
            <person name="Crous P."/>
            <person name="Grigoriev I."/>
        </authorList>
    </citation>
    <scope>NUCLEOTIDE SEQUENCE</scope>
    <source>
        <strain evidence="8">CBS 473.64</strain>
    </source>
</reference>
<dbReference type="GO" id="GO:0016926">
    <property type="term" value="P:protein desumoylation"/>
    <property type="evidence" value="ECO:0007669"/>
    <property type="project" value="TreeGrafter"/>
</dbReference>
<keyword evidence="4" id="KW-0833">Ubl conjugation pathway</keyword>
<dbReference type="InterPro" id="IPR051947">
    <property type="entry name" value="Sentrin-specific_protease"/>
</dbReference>
<feature type="compositionally biased region" description="Polar residues" evidence="6">
    <location>
        <begin position="1001"/>
        <end position="1013"/>
    </location>
</feature>
<evidence type="ECO:0000256" key="1">
    <source>
        <dbReference type="ARBA" id="ARBA00005234"/>
    </source>
</evidence>
<evidence type="ECO:0000256" key="4">
    <source>
        <dbReference type="ARBA" id="ARBA00022786"/>
    </source>
</evidence>
<feature type="region of interest" description="Disordered" evidence="6">
    <location>
        <begin position="1213"/>
        <end position="1339"/>
    </location>
</feature>
<dbReference type="EMBL" id="MU006776">
    <property type="protein sequence ID" value="KAF2646849.1"/>
    <property type="molecule type" value="Genomic_DNA"/>
</dbReference>